<feature type="chain" id="PRO_5044340304" evidence="8">
    <location>
        <begin position="29"/>
        <end position="773"/>
    </location>
</feature>
<feature type="domain" description="PA" evidence="10">
    <location>
        <begin position="381"/>
        <end position="467"/>
    </location>
</feature>
<protein>
    <submittedName>
        <fullName evidence="14">Subtilisin-like protease 4</fullName>
    </submittedName>
</protein>
<dbReference type="Pfam" id="PF00082">
    <property type="entry name" value="Peptidase_S8"/>
    <property type="match status" value="1"/>
</dbReference>
<evidence type="ECO:0000256" key="2">
    <source>
        <dbReference type="ARBA" id="ARBA00022670"/>
    </source>
</evidence>
<dbReference type="GO" id="GO:0004252">
    <property type="term" value="F:serine-type endopeptidase activity"/>
    <property type="evidence" value="ECO:0007669"/>
    <property type="project" value="UniProtKB-UniRule"/>
</dbReference>
<dbReference type="PANTHER" id="PTHR10795">
    <property type="entry name" value="PROPROTEIN CONVERTASE SUBTILISIN/KEXIN"/>
    <property type="match status" value="1"/>
</dbReference>
<dbReference type="Gene3D" id="3.40.50.200">
    <property type="entry name" value="Peptidase S8/S53 domain"/>
    <property type="match status" value="1"/>
</dbReference>
<feature type="signal peptide" evidence="8">
    <location>
        <begin position="1"/>
        <end position="28"/>
    </location>
</feature>
<comment type="similarity">
    <text evidence="1 7">Belongs to the peptidase S8 family.</text>
</comment>
<evidence type="ECO:0000256" key="3">
    <source>
        <dbReference type="ARBA" id="ARBA00022729"/>
    </source>
</evidence>
<dbReference type="GeneID" id="120258689"/>
<feature type="domain" description="Subtilisin-like protease fibronectin type-III" evidence="12">
    <location>
        <begin position="672"/>
        <end position="771"/>
    </location>
</feature>
<dbReference type="Gene3D" id="2.60.40.2310">
    <property type="match status" value="1"/>
</dbReference>
<evidence type="ECO:0000259" key="12">
    <source>
        <dbReference type="Pfam" id="PF17766"/>
    </source>
</evidence>
<feature type="active site" description="Charge relay system" evidence="6 7">
    <location>
        <position position="160"/>
    </location>
</feature>
<reference evidence="13" key="1">
    <citation type="submission" date="2025-05" db="UniProtKB">
        <authorList>
            <consortium name="RefSeq"/>
        </authorList>
    </citation>
    <scope>NUCLEOTIDE SEQUENCE [LARGE SCALE GENOMIC DNA]</scope>
</reference>
<keyword evidence="2 7" id="KW-0645">Protease</keyword>
<dbReference type="PROSITE" id="PS00137">
    <property type="entry name" value="SUBTILASE_HIS"/>
    <property type="match status" value="1"/>
</dbReference>
<accession>A0AB40B480</accession>
<dbReference type="RefSeq" id="XP_039122075.1">
    <property type="nucleotide sequence ID" value="XM_039266141.1"/>
</dbReference>
<name>A0AB40B480_DIOCR</name>
<evidence type="ECO:0000313" key="14">
    <source>
        <dbReference type="RefSeq" id="XP_039122075.1"/>
    </source>
</evidence>
<evidence type="ECO:0000256" key="7">
    <source>
        <dbReference type="PROSITE-ProRule" id="PRU01240"/>
    </source>
</evidence>
<dbReference type="Gene3D" id="3.30.70.80">
    <property type="entry name" value="Peptidase S8 propeptide/proteinase inhibitor I9"/>
    <property type="match status" value="1"/>
</dbReference>
<dbReference type="Proteomes" id="UP001515500">
    <property type="component" value="Chromosome 1"/>
</dbReference>
<feature type="domain" description="Inhibitor I9" evidence="11">
    <location>
        <begin position="46"/>
        <end position="125"/>
    </location>
</feature>
<dbReference type="InterPro" id="IPR036852">
    <property type="entry name" value="Peptidase_S8/S53_dom_sf"/>
</dbReference>
<evidence type="ECO:0000259" key="11">
    <source>
        <dbReference type="Pfam" id="PF05922"/>
    </source>
</evidence>
<evidence type="ECO:0000313" key="13">
    <source>
        <dbReference type="Proteomes" id="UP001515500"/>
    </source>
</evidence>
<dbReference type="Pfam" id="PF05922">
    <property type="entry name" value="Inhibitor_I9"/>
    <property type="match status" value="1"/>
</dbReference>
<dbReference type="InterPro" id="IPR022398">
    <property type="entry name" value="Peptidase_S8_His-AS"/>
</dbReference>
<dbReference type="InterPro" id="IPR037045">
    <property type="entry name" value="S8pro/Inhibitor_I9_sf"/>
</dbReference>
<organism evidence="13 14">
    <name type="scientific">Dioscorea cayennensis subsp. rotundata</name>
    <name type="common">White Guinea yam</name>
    <name type="synonym">Dioscorea rotundata</name>
    <dbReference type="NCBI Taxonomy" id="55577"/>
    <lineage>
        <taxon>Eukaryota</taxon>
        <taxon>Viridiplantae</taxon>
        <taxon>Streptophyta</taxon>
        <taxon>Embryophyta</taxon>
        <taxon>Tracheophyta</taxon>
        <taxon>Spermatophyta</taxon>
        <taxon>Magnoliopsida</taxon>
        <taxon>Liliopsida</taxon>
        <taxon>Dioscoreales</taxon>
        <taxon>Dioscoreaceae</taxon>
        <taxon>Dioscorea</taxon>
    </lineage>
</organism>
<keyword evidence="13" id="KW-1185">Reference proteome</keyword>
<dbReference type="CDD" id="cd02120">
    <property type="entry name" value="PA_subtilisin_like"/>
    <property type="match status" value="1"/>
</dbReference>
<gene>
    <name evidence="14" type="primary">LOC120258689</name>
</gene>
<dbReference type="PRINTS" id="PR00723">
    <property type="entry name" value="SUBTILISIN"/>
</dbReference>
<dbReference type="AlphaFoldDB" id="A0AB40B480"/>
<evidence type="ECO:0000256" key="8">
    <source>
        <dbReference type="SAM" id="SignalP"/>
    </source>
</evidence>
<dbReference type="Pfam" id="PF17766">
    <property type="entry name" value="fn3_6"/>
    <property type="match status" value="1"/>
</dbReference>
<dbReference type="Pfam" id="PF02225">
    <property type="entry name" value="PA"/>
    <property type="match status" value="1"/>
</dbReference>
<keyword evidence="3 8" id="KW-0732">Signal</keyword>
<feature type="domain" description="Peptidase S8/S53" evidence="9">
    <location>
        <begin position="151"/>
        <end position="592"/>
    </location>
</feature>
<dbReference type="Gene3D" id="3.50.30.30">
    <property type="match status" value="1"/>
</dbReference>
<sequence>MVEFKGGFNSFLLLVFFLSFNIVLFVHGQPLSVVSDYGGNTSQIQTYIVHVSKPKGSNFLGAEDLENWHKSFLPNSTLDTGEPRLLYSYKEAIGGFAARLTPEEVRAMKKMEGFLRANPSQRFELQSTYTHNFLNLSTLFGAWSTSNSFFGEGIIIGVLDMGIHLPHPSFDDEGMPPRPKGWNASCNFQRPSCNNKVIGAQTFKYGPSTIPPIDKDQGHGTHVAGIAAGNFVDNAEVLDQALGRAAGMAPKAFISVYKVCWIDIGCDSIDVIAGIDQAIQDGVHILQMSIGPKPPLPDSFGMDDVAIGTYAAMQKGIFPCVTAGNYGPSQETLGRAAPWDMVVGATTTDRRIRATVTLGNGQEFHGETAYLSNTVIDKFLPLVFPGSGGQSDQMTCQNNSLNEINIRGKIVMCYVGRGTENIKKGDAVKNAGGAGMIIMNFLPNGFTTYSTPHNLPVSHVSHIDALQIEDYFATNSEPTAKITFGGTIFGVRPSPALAAFSSRGPAKYNGNIVKPDVTAPGVNILSAWPVEVGPFPSGLKTKTFNFMSGTSMAASHVSGIVALIMSKLKNDNKRKWSTSEIQSALITTANTFDLDGKPMFDEATYRNSANILQRGAGQVNATNAMDPGLVYNIESDDYVAYLCGIFSNNSTVVQYFTQNYTQDCTRSISGDQLNYPSIGVPIGSNSSRITVSRTLTNVGDAREIYNAKIIEPPSVKMDLSEYSLSFTRLEQQITYSMTFTMTGAHPGSGVYEQGELSWVSDKHTVTSPIYIAF</sequence>
<evidence type="ECO:0000259" key="9">
    <source>
        <dbReference type="Pfam" id="PF00082"/>
    </source>
</evidence>
<dbReference type="InterPro" id="IPR041469">
    <property type="entry name" value="Subtilisin-like_FN3"/>
</dbReference>
<evidence type="ECO:0000256" key="4">
    <source>
        <dbReference type="ARBA" id="ARBA00022801"/>
    </source>
</evidence>
<dbReference type="GO" id="GO:0006508">
    <property type="term" value="P:proteolysis"/>
    <property type="evidence" value="ECO:0007669"/>
    <property type="project" value="UniProtKB-KW"/>
</dbReference>
<evidence type="ECO:0000259" key="10">
    <source>
        <dbReference type="Pfam" id="PF02225"/>
    </source>
</evidence>
<feature type="active site" description="Charge relay system" evidence="6 7">
    <location>
        <position position="551"/>
    </location>
</feature>
<evidence type="ECO:0000256" key="6">
    <source>
        <dbReference type="PIRSR" id="PIRSR615500-1"/>
    </source>
</evidence>
<proteinExistence type="inferred from homology"/>
<dbReference type="InterPro" id="IPR003137">
    <property type="entry name" value="PA_domain"/>
</dbReference>
<feature type="active site" description="Charge relay system" evidence="6 7">
    <location>
        <position position="219"/>
    </location>
</feature>
<evidence type="ECO:0000256" key="1">
    <source>
        <dbReference type="ARBA" id="ARBA00011073"/>
    </source>
</evidence>
<dbReference type="InterPro" id="IPR015500">
    <property type="entry name" value="Peptidase_S8_subtilisin-rel"/>
</dbReference>
<keyword evidence="5 7" id="KW-0720">Serine protease</keyword>
<dbReference type="InterPro" id="IPR000209">
    <property type="entry name" value="Peptidase_S8/S53_dom"/>
</dbReference>
<dbReference type="PROSITE" id="PS51892">
    <property type="entry name" value="SUBTILASE"/>
    <property type="match status" value="1"/>
</dbReference>
<reference evidence="14" key="2">
    <citation type="submission" date="2025-08" db="UniProtKB">
        <authorList>
            <consortium name="RefSeq"/>
        </authorList>
    </citation>
    <scope>IDENTIFICATION</scope>
</reference>
<evidence type="ECO:0000256" key="5">
    <source>
        <dbReference type="ARBA" id="ARBA00022825"/>
    </source>
</evidence>
<dbReference type="InterPro" id="IPR045051">
    <property type="entry name" value="SBT"/>
</dbReference>
<dbReference type="InterPro" id="IPR010259">
    <property type="entry name" value="S8pro/Inhibitor_I9"/>
</dbReference>
<dbReference type="FunFam" id="3.50.30.30:FF:000005">
    <property type="entry name" value="subtilisin-like protease SBT1.5"/>
    <property type="match status" value="1"/>
</dbReference>
<keyword evidence="4 7" id="KW-0378">Hydrolase</keyword>
<dbReference type="SUPFAM" id="SSF52743">
    <property type="entry name" value="Subtilisin-like"/>
    <property type="match status" value="1"/>
</dbReference>